<dbReference type="Pfam" id="PF00069">
    <property type="entry name" value="Pkinase"/>
    <property type="match status" value="1"/>
</dbReference>
<keyword evidence="9" id="KW-1185">Reference proteome</keyword>
<keyword evidence="1" id="KW-0808">Transferase</keyword>
<dbReference type="SUPFAM" id="SSF56112">
    <property type="entry name" value="Protein kinase-like (PK-like)"/>
    <property type="match status" value="1"/>
</dbReference>
<accession>A0ABP8QS31</accession>
<evidence type="ECO:0000256" key="6">
    <source>
        <dbReference type="SAM" id="MobiDB-lite"/>
    </source>
</evidence>
<dbReference type="InterPro" id="IPR011009">
    <property type="entry name" value="Kinase-like_dom_sf"/>
</dbReference>
<protein>
    <recommendedName>
        <fullName evidence="7">Protein kinase domain-containing protein</fullName>
    </recommendedName>
</protein>
<evidence type="ECO:0000256" key="3">
    <source>
        <dbReference type="ARBA" id="ARBA00022777"/>
    </source>
</evidence>
<gene>
    <name evidence="8" type="ORF">GCM10023191_071930</name>
</gene>
<dbReference type="PROSITE" id="PS00107">
    <property type="entry name" value="PROTEIN_KINASE_ATP"/>
    <property type="match status" value="1"/>
</dbReference>
<dbReference type="PROSITE" id="PS50011">
    <property type="entry name" value="PROTEIN_KINASE_DOM"/>
    <property type="match status" value="1"/>
</dbReference>
<feature type="region of interest" description="Disordered" evidence="6">
    <location>
        <begin position="290"/>
        <end position="346"/>
    </location>
</feature>
<evidence type="ECO:0000256" key="5">
    <source>
        <dbReference type="PROSITE-ProRule" id="PRU10141"/>
    </source>
</evidence>
<dbReference type="PANTHER" id="PTHR43289">
    <property type="entry name" value="MITOGEN-ACTIVATED PROTEIN KINASE KINASE KINASE 20-RELATED"/>
    <property type="match status" value="1"/>
</dbReference>
<dbReference type="InterPro" id="IPR000719">
    <property type="entry name" value="Prot_kinase_dom"/>
</dbReference>
<evidence type="ECO:0000256" key="2">
    <source>
        <dbReference type="ARBA" id="ARBA00022741"/>
    </source>
</evidence>
<dbReference type="CDD" id="cd14014">
    <property type="entry name" value="STKc_PknB_like"/>
    <property type="match status" value="1"/>
</dbReference>
<dbReference type="InterPro" id="IPR017441">
    <property type="entry name" value="Protein_kinase_ATP_BS"/>
</dbReference>
<dbReference type="InterPro" id="IPR008271">
    <property type="entry name" value="Ser/Thr_kinase_AS"/>
</dbReference>
<keyword evidence="2 5" id="KW-0547">Nucleotide-binding</keyword>
<keyword evidence="4 5" id="KW-0067">ATP-binding</keyword>
<dbReference type="Proteomes" id="UP001500503">
    <property type="component" value="Unassembled WGS sequence"/>
</dbReference>
<dbReference type="SMART" id="SM00220">
    <property type="entry name" value="S_TKc"/>
    <property type="match status" value="1"/>
</dbReference>
<comment type="caution">
    <text evidence="8">The sequence shown here is derived from an EMBL/GenBank/DDBJ whole genome shotgun (WGS) entry which is preliminary data.</text>
</comment>
<dbReference type="Gene3D" id="2.60.120.560">
    <property type="entry name" value="Exo-inulinase, domain 1"/>
    <property type="match status" value="1"/>
</dbReference>
<dbReference type="EMBL" id="BAABHF010000045">
    <property type="protein sequence ID" value="GAA4509963.1"/>
    <property type="molecule type" value="Genomic_DNA"/>
</dbReference>
<organism evidence="8 9">
    <name type="scientific">Actinoallomurus oryzae</name>
    <dbReference type="NCBI Taxonomy" id="502180"/>
    <lineage>
        <taxon>Bacteria</taxon>
        <taxon>Bacillati</taxon>
        <taxon>Actinomycetota</taxon>
        <taxon>Actinomycetes</taxon>
        <taxon>Streptosporangiales</taxon>
        <taxon>Thermomonosporaceae</taxon>
        <taxon>Actinoallomurus</taxon>
    </lineage>
</organism>
<reference evidence="9" key="1">
    <citation type="journal article" date="2019" name="Int. J. Syst. Evol. Microbiol.">
        <title>The Global Catalogue of Microorganisms (GCM) 10K type strain sequencing project: providing services to taxonomists for standard genome sequencing and annotation.</title>
        <authorList>
            <consortium name="The Broad Institute Genomics Platform"/>
            <consortium name="The Broad Institute Genome Sequencing Center for Infectious Disease"/>
            <person name="Wu L."/>
            <person name="Ma J."/>
        </authorList>
    </citation>
    <scope>NUCLEOTIDE SEQUENCE [LARGE SCALE GENOMIC DNA]</scope>
    <source>
        <strain evidence="9">JCM 17933</strain>
    </source>
</reference>
<evidence type="ECO:0000256" key="4">
    <source>
        <dbReference type="ARBA" id="ARBA00022840"/>
    </source>
</evidence>
<dbReference type="PROSITE" id="PS00108">
    <property type="entry name" value="PROTEIN_KINASE_ST"/>
    <property type="match status" value="1"/>
</dbReference>
<keyword evidence="3" id="KW-0418">Kinase</keyword>
<evidence type="ECO:0000313" key="9">
    <source>
        <dbReference type="Proteomes" id="UP001500503"/>
    </source>
</evidence>
<proteinExistence type="predicted"/>
<dbReference type="Gene3D" id="3.30.200.20">
    <property type="entry name" value="Phosphorylase Kinase, domain 1"/>
    <property type="match status" value="1"/>
</dbReference>
<feature type="compositionally biased region" description="Polar residues" evidence="6">
    <location>
        <begin position="328"/>
        <end position="340"/>
    </location>
</feature>
<feature type="binding site" evidence="5">
    <location>
        <position position="49"/>
    </location>
    <ligand>
        <name>ATP</name>
        <dbReference type="ChEBI" id="CHEBI:30616"/>
    </ligand>
</feature>
<name>A0ABP8QS31_9ACTN</name>
<evidence type="ECO:0000313" key="8">
    <source>
        <dbReference type="EMBL" id="GAA4509963.1"/>
    </source>
</evidence>
<evidence type="ECO:0000256" key="1">
    <source>
        <dbReference type="ARBA" id="ARBA00022679"/>
    </source>
</evidence>
<sequence length="576" mass="60716">MTENHVTSPLRPSDPQRLGDYRIVGRLGRGGMGIVYLAESAGGERAAVKVISPELADDETFRERFRREVESARKVRRFCTAPVLDAQLEGETLFIVTEFVDGADLQEFVTASGPMRGSSLEHLAVGVATALTAIHGAGVVHRDLKPANVLLSSVGPRVIDFGIARALDTVSGATRTGQFIGTPAYMAPELISGAKASPASDVFAWACVVAFAGTGRAPFDGPTVPSVLYQITHGEPSLDGLDDGLRNLVTRALSKDPAARPTAQELLDVLTGRPHAEAAATAETIGRTWAHTVPDGPQAPPGVPPQGGPTQAWQPPGGPTQAWPPQGGPTQAWSPQSQPASGGRPVWRRPPVLAAAAVVLVILLGGGVYLDAHDGGPPSNTATVFSDDFSNTDSGWSGSIWISDSGYFQSGYRIDAGGSAYTERWSKAPVDKAPDKLLVSTDATVKQSPPYGQMGVYCRGNGDGDDSSSYDFFVRADGRGVLIRKESGKAGSKELVQKNKAPGFKKGKKNRLQAACEQDGKKVHLRMWVNGKLAAETTDGDAPLPSGGVGLMSRLENGSDNGTQVLYDNFDLSKID</sequence>
<dbReference type="PANTHER" id="PTHR43289:SF34">
    <property type="entry name" value="SERINE_THREONINE-PROTEIN KINASE YBDM-RELATED"/>
    <property type="match status" value="1"/>
</dbReference>
<feature type="compositionally biased region" description="Pro residues" evidence="6">
    <location>
        <begin position="297"/>
        <end position="307"/>
    </location>
</feature>
<feature type="domain" description="Protein kinase" evidence="7">
    <location>
        <begin position="21"/>
        <end position="278"/>
    </location>
</feature>
<dbReference type="Gene3D" id="1.10.510.10">
    <property type="entry name" value="Transferase(Phosphotransferase) domain 1"/>
    <property type="match status" value="1"/>
</dbReference>
<evidence type="ECO:0000259" key="7">
    <source>
        <dbReference type="PROSITE" id="PS50011"/>
    </source>
</evidence>